<dbReference type="InterPro" id="IPR009057">
    <property type="entry name" value="Homeodomain-like_sf"/>
</dbReference>
<reference evidence="1" key="1">
    <citation type="journal article" date="2014" name="Int. J. Syst. Evol. Microbiol.">
        <title>Complete genome sequence of Corynebacterium casei LMG S-19264T (=DSM 44701T), isolated from a smear-ripened cheese.</title>
        <authorList>
            <consortium name="US DOE Joint Genome Institute (JGI-PGF)"/>
            <person name="Walter F."/>
            <person name="Albersmeier A."/>
            <person name="Kalinowski J."/>
            <person name="Ruckert C."/>
        </authorList>
    </citation>
    <scope>NUCLEOTIDE SEQUENCE</scope>
    <source>
        <strain evidence="1">KCTC 32255</strain>
    </source>
</reference>
<name>A0A918PAW5_9SPHN</name>
<dbReference type="RefSeq" id="WP_189619503.1">
    <property type="nucleotide sequence ID" value="NZ_BMZA01000001.1"/>
</dbReference>
<dbReference type="EMBL" id="BMZA01000001">
    <property type="protein sequence ID" value="GGY93186.1"/>
    <property type="molecule type" value="Genomic_DNA"/>
</dbReference>
<proteinExistence type="predicted"/>
<reference evidence="1" key="2">
    <citation type="submission" date="2020-09" db="EMBL/GenBank/DDBJ databases">
        <authorList>
            <person name="Sun Q."/>
            <person name="Kim S."/>
        </authorList>
    </citation>
    <scope>NUCLEOTIDE SEQUENCE</scope>
    <source>
        <strain evidence="1">KCTC 32255</strain>
    </source>
</reference>
<evidence type="ECO:0008006" key="3">
    <source>
        <dbReference type="Google" id="ProtNLM"/>
    </source>
</evidence>
<dbReference type="Gene3D" id="1.10.357.10">
    <property type="entry name" value="Tetracycline Repressor, domain 2"/>
    <property type="match status" value="1"/>
</dbReference>
<sequence>MKLPRSLSKRERKEKILDLVEEKILLTHSVDFTVLQMAHEIGISPTTFYNIFGSKGAILYCLLNRGLDAIISQRGVLVQGADPVHFAIESMTHAARIFVNKSGLFRPLYKFQLAERDMLDRGRYLQRGLDYWCTSLQGMVDCGYLQVSPDTGEFSRDELALALLTHSAGVIDLWVQEDLSDEQFLARMTHDAALLVSAIVPPEARASIRSIIASTAPVIRGFSFVDKG</sequence>
<gene>
    <name evidence="1" type="ORF">GCM10011614_05160</name>
</gene>
<protein>
    <recommendedName>
        <fullName evidence="3">HTH tetR-type domain-containing protein</fullName>
    </recommendedName>
</protein>
<evidence type="ECO:0000313" key="2">
    <source>
        <dbReference type="Proteomes" id="UP000648075"/>
    </source>
</evidence>
<dbReference type="Proteomes" id="UP000648075">
    <property type="component" value="Unassembled WGS sequence"/>
</dbReference>
<accession>A0A918PAW5</accession>
<comment type="caution">
    <text evidence="1">The sequence shown here is derived from an EMBL/GenBank/DDBJ whole genome shotgun (WGS) entry which is preliminary data.</text>
</comment>
<dbReference type="SUPFAM" id="SSF46689">
    <property type="entry name" value="Homeodomain-like"/>
    <property type="match status" value="1"/>
</dbReference>
<keyword evidence="2" id="KW-1185">Reference proteome</keyword>
<dbReference type="AlphaFoldDB" id="A0A918PAW5"/>
<organism evidence="1 2">
    <name type="scientific">Novosphingobium colocasiae</name>
    <dbReference type="NCBI Taxonomy" id="1256513"/>
    <lineage>
        <taxon>Bacteria</taxon>
        <taxon>Pseudomonadati</taxon>
        <taxon>Pseudomonadota</taxon>
        <taxon>Alphaproteobacteria</taxon>
        <taxon>Sphingomonadales</taxon>
        <taxon>Sphingomonadaceae</taxon>
        <taxon>Novosphingobium</taxon>
    </lineage>
</organism>
<evidence type="ECO:0000313" key="1">
    <source>
        <dbReference type="EMBL" id="GGY93186.1"/>
    </source>
</evidence>